<dbReference type="SUPFAM" id="SSF56672">
    <property type="entry name" value="DNA/RNA polymerases"/>
    <property type="match status" value="1"/>
</dbReference>
<gene>
    <name evidence="2" type="primary">LOC104743865</name>
</gene>
<reference evidence="1" key="1">
    <citation type="journal article" date="2014" name="Nat. Commun.">
        <title>The emerging biofuel crop Camelina sativa retains a highly undifferentiated hexaploid genome structure.</title>
        <authorList>
            <person name="Kagale S."/>
            <person name="Koh C."/>
            <person name="Nixon J."/>
            <person name="Bollina V."/>
            <person name="Clarke W.E."/>
            <person name="Tuteja R."/>
            <person name="Spillane C."/>
            <person name="Robinson S.J."/>
            <person name="Links M.G."/>
            <person name="Clarke C."/>
            <person name="Higgins E.E."/>
            <person name="Huebert T."/>
            <person name="Sharpe A.G."/>
            <person name="Parkin I.A."/>
        </authorList>
    </citation>
    <scope>NUCLEOTIDE SEQUENCE [LARGE SCALE GENOMIC DNA]</scope>
    <source>
        <strain evidence="1">cv. DH55</strain>
    </source>
</reference>
<organism evidence="1 2">
    <name type="scientific">Camelina sativa</name>
    <name type="common">False flax</name>
    <name type="synonym">Myagrum sativum</name>
    <dbReference type="NCBI Taxonomy" id="90675"/>
    <lineage>
        <taxon>Eukaryota</taxon>
        <taxon>Viridiplantae</taxon>
        <taxon>Streptophyta</taxon>
        <taxon>Embryophyta</taxon>
        <taxon>Tracheophyta</taxon>
        <taxon>Spermatophyta</taxon>
        <taxon>Magnoliopsida</taxon>
        <taxon>eudicotyledons</taxon>
        <taxon>Gunneridae</taxon>
        <taxon>Pentapetalae</taxon>
        <taxon>rosids</taxon>
        <taxon>malvids</taxon>
        <taxon>Brassicales</taxon>
        <taxon>Brassicaceae</taxon>
        <taxon>Camelineae</taxon>
        <taxon>Camelina</taxon>
    </lineage>
</organism>
<accession>A0ABM0VYR5</accession>
<name>A0ABM0VYR5_CAMSA</name>
<evidence type="ECO:0000313" key="2">
    <source>
        <dbReference type="RefSeq" id="XP_010463204.1"/>
    </source>
</evidence>
<protein>
    <submittedName>
        <fullName evidence="2">Uncharacterized protein LOC104743865</fullName>
    </submittedName>
</protein>
<keyword evidence="1" id="KW-1185">Reference proteome</keyword>
<dbReference type="Proteomes" id="UP000694864">
    <property type="component" value="Chromosome 14"/>
</dbReference>
<dbReference type="PANTHER" id="PTHR35046">
    <property type="entry name" value="ZINC KNUCKLE (CCHC-TYPE) FAMILY PROTEIN"/>
    <property type="match status" value="1"/>
</dbReference>
<dbReference type="RefSeq" id="XP_010463204.1">
    <property type="nucleotide sequence ID" value="XM_010464902.1"/>
</dbReference>
<evidence type="ECO:0000313" key="1">
    <source>
        <dbReference type="Proteomes" id="UP000694864"/>
    </source>
</evidence>
<dbReference type="Gene3D" id="3.10.10.10">
    <property type="entry name" value="HIV Type 1 Reverse Transcriptase, subunit A, domain 1"/>
    <property type="match status" value="1"/>
</dbReference>
<dbReference type="InterPro" id="IPR043502">
    <property type="entry name" value="DNA/RNA_pol_sf"/>
</dbReference>
<proteinExistence type="predicted"/>
<sequence length="277" mass="31558">MRAIHDGYTNRHSFEHKGKKFSLVPLTSLEVHQDQVQLKKSRDKEIKRAKPEICPKNSNFFVKESQVRKSLYSQQPLLLLVYKETLMGFSDLAPDLPSDLIDALHEFSDIFPEENPNGLPPIRGIEHQIDFVLDAPLPNRPAYRTNPLETKELQKHIGELLEKGYIRESLSPCVVHVLLMPKKDGSWRMCVDCPAINNITRGDDVIMDGSNENELIAELEPEEYVAKLESKELVAKEPLFVPEEPMTIAKARKLRNALHGLNQEIMAKESMGKSIWG</sequence>
<reference evidence="2" key="2">
    <citation type="submission" date="2025-08" db="UniProtKB">
        <authorList>
            <consortium name="RefSeq"/>
        </authorList>
    </citation>
    <scope>IDENTIFICATION</scope>
    <source>
        <tissue evidence="2">Leaf</tissue>
    </source>
</reference>
<dbReference type="PANTHER" id="PTHR35046:SF9">
    <property type="entry name" value="RNA-DIRECTED DNA POLYMERASE"/>
    <property type="match status" value="1"/>
</dbReference>
<dbReference type="GeneID" id="104743865"/>